<dbReference type="Proteomes" id="UP000267535">
    <property type="component" value="Unassembled WGS sequence"/>
</dbReference>
<dbReference type="PANTHER" id="PTHR47892">
    <property type="entry name" value="UNIVERSAL STRESS PROTEIN E"/>
    <property type="match status" value="1"/>
</dbReference>
<organism evidence="6 7">
    <name type="scientific">Amphritea balenae</name>
    <dbReference type="NCBI Taxonomy" id="452629"/>
    <lineage>
        <taxon>Bacteria</taxon>
        <taxon>Pseudomonadati</taxon>
        <taxon>Pseudomonadota</taxon>
        <taxon>Gammaproteobacteria</taxon>
        <taxon>Oceanospirillales</taxon>
        <taxon>Oceanospirillaceae</taxon>
        <taxon>Amphritea</taxon>
    </lineage>
</organism>
<dbReference type="PANTHER" id="PTHR47892:SF1">
    <property type="entry name" value="UNIVERSAL STRESS PROTEIN E"/>
    <property type="match status" value="1"/>
</dbReference>
<evidence type="ECO:0000313" key="7">
    <source>
        <dbReference type="Proteomes" id="UP000267535"/>
    </source>
</evidence>
<dbReference type="RefSeq" id="WP_124925463.1">
    <property type="nucleotide sequence ID" value="NZ_BMOH01000005.1"/>
</dbReference>
<comment type="function">
    <text evidence="4">Required for resistance to DNA-damaging agents.</text>
</comment>
<evidence type="ECO:0000256" key="3">
    <source>
        <dbReference type="ARBA" id="ARBA00022490"/>
    </source>
</evidence>
<feature type="domain" description="UspA" evidence="5">
    <location>
        <begin position="181"/>
        <end position="318"/>
    </location>
</feature>
<dbReference type="GO" id="GO:0005737">
    <property type="term" value="C:cytoplasm"/>
    <property type="evidence" value="ECO:0007669"/>
    <property type="project" value="UniProtKB-SubCell"/>
</dbReference>
<evidence type="ECO:0000256" key="1">
    <source>
        <dbReference type="ARBA" id="ARBA00004496"/>
    </source>
</evidence>
<dbReference type="EMBL" id="RQXV01000003">
    <property type="protein sequence ID" value="RRC99992.1"/>
    <property type="molecule type" value="Genomic_DNA"/>
</dbReference>
<keyword evidence="3" id="KW-0963">Cytoplasm</keyword>
<dbReference type="Pfam" id="PF00582">
    <property type="entry name" value="Usp"/>
    <property type="match status" value="2"/>
</dbReference>
<evidence type="ECO:0000259" key="5">
    <source>
        <dbReference type="Pfam" id="PF00582"/>
    </source>
</evidence>
<evidence type="ECO:0000256" key="2">
    <source>
        <dbReference type="ARBA" id="ARBA00008791"/>
    </source>
</evidence>
<dbReference type="InterPro" id="IPR006015">
    <property type="entry name" value="Universal_stress_UspA"/>
</dbReference>
<comment type="subcellular location">
    <subcellularLocation>
        <location evidence="1">Cytoplasm</location>
    </subcellularLocation>
</comment>
<dbReference type="InterPro" id="IPR006016">
    <property type="entry name" value="UspA"/>
</dbReference>
<protein>
    <submittedName>
        <fullName evidence="6">Universal stress protein, UspA</fullName>
    </submittedName>
</protein>
<evidence type="ECO:0000313" key="6">
    <source>
        <dbReference type="EMBL" id="RRC99992.1"/>
    </source>
</evidence>
<keyword evidence="7" id="KW-1185">Reference proteome</keyword>
<evidence type="ECO:0000256" key="4">
    <source>
        <dbReference type="ARBA" id="ARBA00037131"/>
    </source>
</evidence>
<proteinExistence type="inferred from homology"/>
<dbReference type="AlphaFoldDB" id="A0A3P1SV13"/>
<reference evidence="6 7" key="1">
    <citation type="submission" date="2018-11" db="EMBL/GenBank/DDBJ databases">
        <title>The draft genome sequence of Amphritea balenae JAMM 1525T.</title>
        <authorList>
            <person name="Fang Z."/>
            <person name="Zhang Y."/>
            <person name="Han X."/>
        </authorList>
    </citation>
    <scope>NUCLEOTIDE SEQUENCE [LARGE SCALE GENOMIC DNA]</scope>
    <source>
        <strain evidence="6 7">JAMM 1525</strain>
    </source>
</reference>
<dbReference type="SUPFAM" id="SSF52402">
    <property type="entry name" value="Adenine nucleotide alpha hydrolases-like"/>
    <property type="match status" value="2"/>
</dbReference>
<dbReference type="PRINTS" id="PR01438">
    <property type="entry name" value="UNVRSLSTRESS"/>
</dbReference>
<gene>
    <name evidence="6" type="ORF">EHS89_07200</name>
</gene>
<sequence length="327" mass="36239">MQRFKNILFVMEPDYVNVAALARALASASALAVHNQACLTVVQVIDEIPNSAKLVERVLFPEDLQARIVANHLNRLREQVTPWKKTIKIQTKVLVGTPFLETIRNILRNEHDLVIKAAEQSDLLNRILGSNDMHLLRKCPCPVWLLKPKSPKDCHCILAAVDVDYSFPPTASNTKHQLNLQTLEMASSLALSESAQLHIINAWEASGESMLRSALVNTPEQQVDRYVEEVQQKHRQNLQALMDEALCKLAPRDLEYIDPKTHLIKGLPGKEIPILVDKIAADLVVMGTVARTGIPGFIIGNTAETILNQINCSVLAVKPPGFVTPVA</sequence>
<dbReference type="OrthoDB" id="239260at2"/>
<accession>A0A3P1SV13</accession>
<name>A0A3P1SV13_9GAMM</name>
<comment type="similarity">
    <text evidence="2">Belongs to the universal stress protein A family.</text>
</comment>
<comment type="caution">
    <text evidence="6">The sequence shown here is derived from an EMBL/GenBank/DDBJ whole genome shotgun (WGS) entry which is preliminary data.</text>
</comment>
<feature type="domain" description="UspA" evidence="5">
    <location>
        <begin position="4"/>
        <end position="147"/>
    </location>
</feature>
<dbReference type="Gene3D" id="3.40.50.12370">
    <property type="match status" value="1"/>
</dbReference>